<keyword evidence="3" id="KW-1185">Reference proteome</keyword>
<name>A0A183UN34_TOXCA</name>
<dbReference type="WBParaSite" id="TCNE_0000990401-mRNA-1">
    <property type="protein sequence ID" value="TCNE_0000990401-mRNA-1"/>
    <property type="gene ID" value="TCNE_0000990401"/>
</dbReference>
<gene>
    <name evidence="2" type="ORF">TCNE_LOCUS9904</name>
</gene>
<dbReference type="Proteomes" id="UP000050794">
    <property type="component" value="Unassembled WGS sequence"/>
</dbReference>
<dbReference type="InterPro" id="IPR002921">
    <property type="entry name" value="Fungal_lipase-type"/>
</dbReference>
<evidence type="ECO:0000259" key="1">
    <source>
        <dbReference type="Pfam" id="PF01764"/>
    </source>
</evidence>
<protein>
    <submittedName>
        <fullName evidence="4">Lipase_3 domain-containing protein</fullName>
    </submittedName>
</protein>
<dbReference type="Pfam" id="PF01764">
    <property type="entry name" value="Lipase_3"/>
    <property type="match status" value="1"/>
</dbReference>
<feature type="domain" description="Fungal lipase-type" evidence="1">
    <location>
        <begin position="109"/>
        <end position="243"/>
    </location>
</feature>
<dbReference type="SUPFAM" id="SSF53474">
    <property type="entry name" value="alpha/beta-Hydrolases"/>
    <property type="match status" value="1"/>
</dbReference>
<dbReference type="GO" id="GO:0006629">
    <property type="term" value="P:lipid metabolic process"/>
    <property type="evidence" value="ECO:0007669"/>
    <property type="project" value="InterPro"/>
</dbReference>
<evidence type="ECO:0000313" key="2">
    <source>
        <dbReference type="EMBL" id="VDM41225.1"/>
    </source>
</evidence>
<dbReference type="EMBL" id="UYWY01020320">
    <property type="protein sequence ID" value="VDM41225.1"/>
    <property type="molecule type" value="Genomic_DNA"/>
</dbReference>
<accession>A0A183UN34</accession>
<dbReference type="Gene3D" id="3.40.50.1820">
    <property type="entry name" value="alpha/beta hydrolase"/>
    <property type="match status" value="1"/>
</dbReference>
<reference evidence="4" key="1">
    <citation type="submission" date="2016-06" db="UniProtKB">
        <authorList>
            <consortium name="WormBaseParasite"/>
        </authorList>
    </citation>
    <scope>IDENTIFICATION</scope>
</reference>
<dbReference type="CDD" id="cd00519">
    <property type="entry name" value="Lipase_3"/>
    <property type="match status" value="1"/>
</dbReference>
<organism evidence="3 4">
    <name type="scientific">Toxocara canis</name>
    <name type="common">Canine roundworm</name>
    <dbReference type="NCBI Taxonomy" id="6265"/>
    <lineage>
        <taxon>Eukaryota</taxon>
        <taxon>Metazoa</taxon>
        <taxon>Ecdysozoa</taxon>
        <taxon>Nematoda</taxon>
        <taxon>Chromadorea</taxon>
        <taxon>Rhabditida</taxon>
        <taxon>Spirurina</taxon>
        <taxon>Ascaridomorpha</taxon>
        <taxon>Ascaridoidea</taxon>
        <taxon>Toxocaridae</taxon>
        <taxon>Toxocara</taxon>
    </lineage>
</organism>
<evidence type="ECO:0000313" key="4">
    <source>
        <dbReference type="WBParaSite" id="TCNE_0000990401-mRNA-1"/>
    </source>
</evidence>
<dbReference type="InterPro" id="IPR029058">
    <property type="entry name" value="AB_hydrolase_fold"/>
</dbReference>
<dbReference type="AlphaFoldDB" id="A0A183UN34"/>
<sequence length="304" mass="34277">MLQTIFVAVKSLRLPRNMGHVSLPSATWCSTSKTCVGRWTLHCQYDRIIEQLECPSQPLLGYEYEDAFARNKMFPLSAAAHSTNPQLCLSNALDNAQVSKIILLLRLPKGTDGFVQLVNQGLTTIFSPEIDLQGAGKINKYFYDAFLCLWTAGLKNDLLAVIKKNPSYDLWITGYSLGGAMASIASTIIVRDGIYKAEKVKLVTFGQPRTGDHKYALTHNKLLYYTYRVIHQNDIVPHIPPKNFKGYYHHLYEVWYNNSMDSGDPYVICTTPECIDSNKKNLSIQDHLNYFGKNVVDYGDSGCE</sequence>
<evidence type="ECO:0000313" key="3">
    <source>
        <dbReference type="Proteomes" id="UP000050794"/>
    </source>
</evidence>
<dbReference type="PANTHER" id="PTHR45908">
    <property type="entry name" value="PROTEIN CBG11750-RELATED"/>
    <property type="match status" value="1"/>
</dbReference>
<proteinExistence type="predicted"/>
<reference evidence="2 3" key="2">
    <citation type="submission" date="2018-11" db="EMBL/GenBank/DDBJ databases">
        <authorList>
            <consortium name="Pathogen Informatics"/>
        </authorList>
    </citation>
    <scope>NUCLEOTIDE SEQUENCE [LARGE SCALE GENOMIC DNA]</scope>
</reference>